<feature type="domain" description="DUF3048" evidence="2">
    <location>
        <begin position="58"/>
        <end position="200"/>
    </location>
</feature>
<dbReference type="Pfam" id="PF11258">
    <property type="entry name" value="DUF3048"/>
    <property type="match status" value="1"/>
</dbReference>
<sequence length="355" mass="39534">MRKLFFVLLAVFVVFLAGCSKEELPASDNGTKGNDLGSEKAKTEVPEKMEGKETIFPLTGIETDEEVDNRIISVMVNNHPAARPQSGLSEADIVFEILAEGMITRLLAFYQSEMPDVIGPVRSAREYYFELANGYDALYVYHGAANFVNDMIANRGINYLDGAIYDNDGNLFKRESFRKAPHNSYLLLDAVYDMAEGKGYETAASHEPLEFLANEEVENLSGETKKHVKIVYSNNPSWIVEYSYDEANGNYSRSSDGEQTIELNSEEPIVLDNVFIVETSHEVIDDAGRRAVDMESGGSAYLIQEGHVQEVQWENREGRIVPVKDGELVGFVPGKTWINVVPTNPGMQQSVTFSN</sequence>
<evidence type="ECO:0000259" key="3">
    <source>
        <dbReference type="Pfam" id="PF17479"/>
    </source>
</evidence>
<feature type="signal peptide" evidence="1">
    <location>
        <begin position="1"/>
        <end position="22"/>
    </location>
</feature>
<organism evidence="4 5">
    <name type="scientific">Oceanobacillus longus</name>
    <dbReference type="NCBI Taxonomy" id="930120"/>
    <lineage>
        <taxon>Bacteria</taxon>
        <taxon>Bacillati</taxon>
        <taxon>Bacillota</taxon>
        <taxon>Bacilli</taxon>
        <taxon>Bacillales</taxon>
        <taxon>Bacillaceae</taxon>
        <taxon>Oceanobacillus</taxon>
    </lineage>
</organism>
<name>A0ABV8GYS0_9BACI</name>
<evidence type="ECO:0000259" key="2">
    <source>
        <dbReference type="Pfam" id="PF11258"/>
    </source>
</evidence>
<dbReference type="InterPro" id="IPR035328">
    <property type="entry name" value="DUF3048_C"/>
</dbReference>
<comment type="caution">
    <text evidence="4">The sequence shown here is derived from an EMBL/GenBank/DDBJ whole genome shotgun (WGS) entry which is preliminary data.</text>
</comment>
<keyword evidence="1" id="KW-0732">Signal</keyword>
<reference evidence="5" key="1">
    <citation type="journal article" date="2019" name="Int. J. Syst. Evol. Microbiol.">
        <title>The Global Catalogue of Microorganisms (GCM) 10K type strain sequencing project: providing services to taxonomists for standard genome sequencing and annotation.</title>
        <authorList>
            <consortium name="The Broad Institute Genomics Platform"/>
            <consortium name="The Broad Institute Genome Sequencing Center for Infectious Disease"/>
            <person name="Wu L."/>
            <person name="Ma J."/>
        </authorList>
    </citation>
    <scope>NUCLEOTIDE SEQUENCE [LARGE SCALE GENOMIC DNA]</scope>
    <source>
        <strain evidence="5">IBRC-M 10703</strain>
    </source>
</reference>
<dbReference type="Gene3D" id="3.50.90.10">
    <property type="entry name" value="YerB-like"/>
    <property type="match status" value="1"/>
</dbReference>
<feature type="domain" description="DUF3048" evidence="3">
    <location>
        <begin position="228"/>
        <end position="338"/>
    </location>
</feature>
<dbReference type="EMBL" id="JBHSAO010000002">
    <property type="protein sequence ID" value="MFC4023324.1"/>
    <property type="molecule type" value="Genomic_DNA"/>
</dbReference>
<gene>
    <name evidence="4" type="ORF">ACFOUV_05745</name>
</gene>
<dbReference type="SUPFAM" id="SSF159774">
    <property type="entry name" value="YerB-like"/>
    <property type="match status" value="1"/>
</dbReference>
<keyword evidence="5" id="KW-1185">Reference proteome</keyword>
<dbReference type="RefSeq" id="WP_379495832.1">
    <property type="nucleotide sequence ID" value="NZ_JBHSAO010000002.1"/>
</dbReference>
<evidence type="ECO:0000313" key="5">
    <source>
        <dbReference type="Proteomes" id="UP001595772"/>
    </source>
</evidence>
<dbReference type="InterPro" id="IPR023158">
    <property type="entry name" value="YerB-like_sf"/>
</dbReference>
<proteinExistence type="predicted"/>
<evidence type="ECO:0000313" key="4">
    <source>
        <dbReference type="EMBL" id="MFC4023324.1"/>
    </source>
</evidence>
<feature type="chain" id="PRO_5046123909" evidence="1">
    <location>
        <begin position="23"/>
        <end position="355"/>
    </location>
</feature>
<protein>
    <submittedName>
        <fullName evidence="4">DUF3048 domain-containing protein</fullName>
    </submittedName>
</protein>
<dbReference type="Pfam" id="PF17479">
    <property type="entry name" value="DUF3048_C"/>
    <property type="match status" value="1"/>
</dbReference>
<evidence type="ECO:0000256" key="1">
    <source>
        <dbReference type="SAM" id="SignalP"/>
    </source>
</evidence>
<dbReference type="PROSITE" id="PS51257">
    <property type="entry name" value="PROKAR_LIPOPROTEIN"/>
    <property type="match status" value="1"/>
</dbReference>
<accession>A0ABV8GYS0</accession>
<dbReference type="Proteomes" id="UP001595772">
    <property type="component" value="Unassembled WGS sequence"/>
</dbReference>
<dbReference type="InterPro" id="IPR021416">
    <property type="entry name" value="DUF3048_N"/>
</dbReference>